<dbReference type="InterPro" id="IPR010987">
    <property type="entry name" value="Glutathione-S-Trfase_C-like"/>
</dbReference>
<dbReference type="Pfam" id="PF00043">
    <property type="entry name" value="GST_C"/>
    <property type="match status" value="1"/>
</dbReference>
<feature type="domain" description="GST N-terminal" evidence="2">
    <location>
        <begin position="1"/>
        <end position="77"/>
    </location>
</feature>
<feature type="domain" description="GST C-terminal" evidence="3">
    <location>
        <begin position="82"/>
        <end position="201"/>
    </location>
</feature>
<keyword evidence="5" id="KW-1185">Reference proteome</keyword>
<dbReference type="SUPFAM" id="SSF52833">
    <property type="entry name" value="Thioredoxin-like"/>
    <property type="match status" value="1"/>
</dbReference>
<dbReference type="SFLD" id="SFLDS00019">
    <property type="entry name" value="Glutathione_Transferase_(cytos"/>
    <property type="match status" value="1"/>
</dbReference>
<dbReference type="AlphaFoldDB" id="A0A853G9Q2"/>
<dbReference type="RefSeq" id="WP_180158113.1">
    <property type="nucleotide sequence ID" value="NZ_JACCEM010000011.1"/>
</dbReference>
<protein>
    <submittedName>
        <fullName evidence="4">Glutathione S-transferase N-terminal domain-containing protein</fullName>
    </submittedName>
</protein>
<dbReference type="PROSITE" id="PS50405">
    <property type="entry name" value="GST_CTER"/>
    <property type="match status" value="1"/>
</dbReference>
<dbReference type="SUPFAM" id="SSF47616">
    <property type="entry name" value="GST C-terminal domain-like"/>
    <property type="match status" value="1"/>
</dbReference>
<name>A0A853G9Q2_9BURK</name>
<dbReference type="CDD" id="cd03057">
    <property type="entry name" value="GST_N_Beta"/>
    <property type="match status" value="1"/>
</dbReference>
<dbReference type="InterPro" id="IPR040079">
    <property type="entry name" value="Glutathione_S-Trfase"/>
</dbReference>
<evidence type="ECO:0000313" key="4">
    <source>
        <dbReference type="EMBL" id="NYT51331.1"/>
    </source>
</evidence>
<dbReference type="Pfam" id="PF02798">
    <property type="entry name" value="GST_N"/>
    <property type="match status" value="1"/>
</dbReference>
<accession>A0A853G9Q2</accession>
<dbReference type="EMBL" id="JACCEM010000011">
    <property type="protein sequence ID" value="NYT51331.1"/>
    <property type="molecule type" value="Genomic_DNA"/>
</dbReference>
<dbReference type="Gene3D" id="1.20.1050.10">
    <property type="match status" value="1"/>
</dbReference>
<dbReference type="PANTHER" id="PTHR44051">
    <property type="entry name" value="GLUTATHIONE S-TRANSFERASE-RELATED"/>
    <property type="match status" value="1"/>
</dbReference>
<evidence type="ECO:0000259" key="3">
    <source>
        <dbReference type="PROSITE" id="PS50405"/>
    </source>
</evidence>
<comment type="caution">
    <text evidence="4">The sequence shown here is derived from an EMBL/GenBank/DDBJ whole genome shotgun (WGS) entry which is preliminary data.</text>
</comment>
<evidence type="ECO:0000259" key="2">
    <source>
        <dbReference type="PROSITE" id="PS50404"/>
    </source>
</evidence>
<dbReference type="InterPro" id="IPR036249">
    <property type="entry name" value="Thioredoxin-like_sf"/>
</dbReference>
<dbReference type="Gene3D" id="3.40.30.10">
    <property type="entry name" value="Glutaredoxin"/>
    <property type="match status" value="1"/>
</dbReference>
<comment type="similarity">
    <text evidence="1">Belongs to the GST superfamily.</text>
</comment>
<dbReference type="InterPro" id="IPR036282">
    <property type="entry name" value="Glutathione-S-Trfase_C_sf"/>
</dbReference>
<evidence type="ECO:0000256" key="1">
    <source>
        <dbReference type="RuleBase" id="RU003494"/>
    </source>
</evidence>
<dbReference type="InterPro" id="IPR004046">
    <property type="entry name" value="GST_C"/>
</dbReference>
<gene>
    <name evidence="4" type="ORF">H0A72_18630</name>
</gene>
<dbReference type="InterPro" id="IPR004045">
    <property type="entry name" value="Glutathione_S-Trfase_N"/>
</dbReference>
<sequence length="201" mass="22360">MKLYYLPGACPLATHIALNWANAPYELQAVSREEIKQPAYLALNPMGAVPVLVDGDLTLTQSAAILEYVAETHPEAGLMPDTPRERAEVRRWLGLINADIHRTFGNLFGAAQFMSTPEGQRELAEKSGAKLLGIFAIVDRQLEGKEWVAGARSIADPYLYTVMRWAKAKELDLSRYKNLQAFYARMEADPGVRKALKEQGL</sequence>
<evidence type="ECO:0000313" key="5">
    <source>
        <dbReference type="Proteomes" id="UP000559809"/>
    </source>
</evidence>
<dbReference type="GO" id="GO:0016740">
    <property type="term" value="F:transferase activity"/>
    <property type="evidence" value="ECO:0007669"/>
    <property type="project" value="UniProtKB-KW"/>
</dbReference>
<proteinExistence type="inferred from homology"/>
<dbReference type="SFLD" id="SFLDG00358">
    <property type="entry name" value="Main_(cytGST)"/>
    <property type="match status" value="1"/>
</dbReference>
<organism evidence="4 5">
    <name type="scientific">Parapusillimonas granuli</name>
    <dbReference type="NCBI Taxonomy" id="380911"/>
    <lineage>
        <taxon>Bacteria</taxon>
        <taxon>Pseudomonadati</taxon>
        <taxon>Pseudomonadota</taxon>
        <taxon>Betaproteobacteria</taxon>
        <taxon>Burkholderiales</taxon>
        <taxon>Alcaligenaceae</taxon>
        <taxon>Parapusillimonas</taxon>
    </lineage>
</organism>
<keyword evidence="4" id="KW-0808">Transferase</keyword>
<dbReference type="SFLD" id="SFLDG01150">
    <property type="entry name" value="Main.1:_Beta-like"/>
    <property type="match status" value="1"/>
</dbReference>
<dbReference type="PANTHER" id="PTHR44051:SF8">
    <property type="entry name" value="GLUTATHIONE S-TRANSFERASE GSTA"/>
    <property type="match status" value="1"/>
</dbReference>
<reference evidence="4 5" key="1">
    <citation type="submission" date="2020-07" db="EMBL/GenBank/DDBJ databases">
        <title>Taxonomic revisions and descriptions of new bacterial species based on genomic comparisons in the high-G+C-content subgroup of the family Alcaligenaceae.</title>
        <authorList>
            <person name="Szabo A."/>
            <person name="Felfoldi T."/>
        </authorList>
    </citation>
    <scope>NUCLEOTIDE SEQUENCE [LARGE SCALE GENOMIC DNA]</scope>
    <source>
        <strain evidence="4 5">LMG 24012</strain>
    </source>
</reference>
<dbReference type="Proteomes" id="UP000559809">
    <property type="component" value="Unassembled WGS sequence"/>
</dbReference>
<dbReference type="PROSITE" id="PS50404">
    <property type="entry name" value="GST_NTER"/>
    <property type="match status" value="1"/>
</dbReference>
<dbReference type="CDD" id="cd03188">
    <property type="entry name" value="GST_C_Beta"/>
    <property type="match status" value="1"/>
</dbReference>